<gene>
    <name evidence="1" type="ORF">GIL414_LOCUS36659</name>
</gene>
<feature type="non-terminal residue" evidence="1">
    <location>
        <position position="1"/>
    </location>
</feature>
<organism evidence="1 2">
    <name type="scientific">Rotaria magnacalcarata</name>
    <dbReference type="NCBI Taxonomy" id="392030"/>
    <lineage>
        <taxon>Eukaryota</taxon>
        <taxon>Metazoa</taxon>
        <taxon>Spiralia</taxon>
        <taxon>Gnathifera</taxon>
        <taxon>Rotifera</taxon>
        <taxon>Eurotatoria</taxon>
        <taxon>Bdelloidea</taxon>
        <taxon>Philodinida</taxon>
        <taxon>Philodinidae</taxon>
        <taxon>Rotaria</taxon>
    </lineage>
</organism>
<dbReference type="AlphaFoldDB" id="A0A8S2Y8V9"/>
<dbReference type="Proteomes" id="UP000681720">
    <property type="component" value="Unassembled WGS sequence"/>
</dbReference>
<name>A0A8S2Y8V9_9BILA</name>
<accession>A0A8S2Y8V9</accession>
<reference evidence="1" key="1">
    <citation type="submission" date="2021-02" db="EMBL/GenBank/DDBJ databases">
        <authorList>
            <person name="Nowell W R."/>
        </authorList>
    </citation>
    <scope>NUCLEOTIDE SEQUENCE</scope>
</reference>
<dbReference type="Gene3D" id="3.40.50.300">
    <property type="entry name" value="P-loop containing nucleotide triphosphate hydrolases"/>
    <property type="match status" value="1"/>
</dbReference>
<comment type="caution">
    <text evidence="1">The sequence shown here is derived from an EMBL/GenBank/DDBJ whole genome shotgun (WGS) entry which is preliminary data.</text>
</comment>
<evidence type="ECO:0000313" key="1">
    <source>
        <dbReference type="EMBL" id="CAF4546503.1"/>
    </source>
</evidence>
<protein>
    <submittedName>
        <fullName evidence="1">Uncharacterized protein</fullName>
    </submittedName>
</protein>
<feature type="non-terminal residue" evidence="1">
    <location>
        <position position="142"/>
    </location>
</feature>
<dbReference type="InterPro" id="IPR027417">
    <property type="entry name" value="P-loop_NTPase"/>
</dbReference>
<evidence type="ECO:0000313" key="2">
    <source>
        <dbReference type="Proteomes" id="UP000681720"/>
    </source>
</evidence>
<dbReference type="EMBL" id="CAJOBJ010091807">
    <property type="protein sequence ID" value="CAF4546503.1"/>
    <property type="molecule type" value="Genomic_DNA"/>
</dbReference>
<sequence>MNHISSKGVNTNLSTFLPSIAQIEIKRIPKVEQITNMLLCNRWIVILGDAGSAKTSLLRWITRSFAESILKGHTHVVLEGDDRIPVRIPILIRIGEFASWLKQYPKKTLIDYIGEHTWDSKLYYHDDNKNVLKEIIFYGHAL</sequence>
<proteinExistence type="predicted"/>